<dbReference type="VEuPathDB" id="VectorBase:HLOH_044829"/>
<comment type="caution">
    <text evidence="2">The sequence shown here is derived from an EMBL/GenBank/DDBJ whole genome shotgun (WGS) entry which is preliminary data.</text>
</comment>
<reference evidence="2 3" key="1">
    <citation type="journal article" date="2020" name="Cell">
        <title>Large-Scale Comparative Analyses of Tick Genomes Elucidate Their Genetic Diversity and Vector Capacities.</title>
        <authorList>
            <consortium name="Tick Genome and Microbiome Consortium (TIGMIC)"/>
            <person name="Jia N."/>
            <person name="Wang J."/>
            <person name="Shi W."/>
            <person name="Du L."/>
            <person name="Sun Y."/>
            <person name="Zhan W."/>
            <person name="Jiang J.F."/>
            <person name="Wang Q."/>
            <person name="Zhang B."/>
            <person name="Ji P."/>
            <person name="Bell-Sakyi L."/>
            <person name="Cui X.M."/>
            <person name="Yuan T.T."/>
            <person name="Jiang B.G."/>
            <person name="Yang W.F."/>
            <person name="Lam T.T."/>
            <person name="Chang Q.C."/>
            <person name="Ding S.J."/>
            <person name="Wang X.J."/>
            <person name="Zhu J.G."/>
            <person name="Ruan X.D."/>
            <person name="Zhao L."/>
            <person name="Wei J.T."/>
            <person name="Ye R.Z."/>
            <person name="Que T.C."/>
            <person name="Du C.H."/>
            <person name="Zhou Y.H."/>
            <person name="Cheng J.X."/>
            <person name="Dai P.F."/>
            <person name="Guo W.B."/>
            <person name="Han X.H."/>
            <person name="Huang E.J."/>
            <person name="Li L.F."/>
            <person name="Wei W."/>
            <person name="Gao Y.C."/>
            <person name="Liu J.Z."/>
            <person name="Shao H.Z."/>
            <person name="Wang X."/>
            <person name="Wang C.C."/>
            <person name="Yang T.C."/>
            <person name="Huo Q.B."/>
            <person name="Li W."/>
            <person name="Chen H.Y."/>
            <person name="Chen S.E."/>
            <person name="Zhou L.G."/>
            <person name="Ni X.B."/>
            <person name="Tian J.H."/>
            <person name="Sheng Y."/>
            <person name="Liu T."/>
            <person name="Pan Y.S."/>
            <person name="Xia L.Y."/>
            <person name="Li J."/>
            <person name="Zhao F."/>
            <person name="Cao W.C."/>
        </authorList>
    </citation>
    <scope>NUCLEOTIDE SEQUENCE [LARGE SCALE GENOMIC DNA]</scope>
    <source>
        <strain evidence="2">HaeL-2018</strain>
    </source>
</reference>
<dbReference type="InterPro" id="IPR049012">
    <property type="entry name" value="Mutator_transp_dom"/>
</dbReference>
<feature type="domain" description="Mutator-like transposase" evidence="1">
    <location>
        <begin position="32"/>
        <end position="186"/>
    </location>
</feature>
<sequence>MKTMQKACSATATECEGASVACIKDLYAELGNAPGNIDVIYDGTWLTRGHTSHICVGLHHRDVYRFSDRPCCPCQLLLGCTLGPKENDEGYAAWLVDHAPVCQRNIDVKAGQMEVEAALLLFQRSLEKHKLRYTTMLSDGDSKTYHALTTNEVYGYIKVAKKDCINHVHKRMFAALRTLSDKKKLKVSHLVVRAG</sequence>
<organism evidence="2 3">
    <name type="scientific">Haemaphysalis longicornis</name>
    <name type="common">Bush tick</name>
    <dbReference type="NCBI Taxonomy" id="44386"/>
    <lineage>
        <taxon>Eukaryota</taxon>
        <taxon>Metazoa</taxon>
        <taxon>Ecdysozoa</taxon>
        <taxon>Arthropoda</taxon>
        <taxon>Chelicerata</taxon>
        <taxon>Arachnida</taxon>
        <taxon>Acari</taxon>
        <taxon>Parasitiformes</taxon>
        <taxon>Ixodida</taxon>
        <taxon>Ixodoidea</taxon>
        <taxon>Ixodidae</taxon>
        <taxon>Haemaphysalinae</taxon>
        <taxon>Haemaphysalis</taxon>
    </lineage>
</organism>
<accession>A0A9J6GCA2</accession>
<name>A0A9J6GCA2_HAELO</name>
<dbReference type="OrthoDB" id="421276at2759"/>
<dbReference type="Proteomes" id="UP000821853">
    <property type="component" value="Chromosome 3"/>
</dbReference>
<keyword evidence="3" id="KW-1185">Reference proteome</keyword>
<dbReference type="OMA" id="HTSHICV"/>
<evidence type="ECO:0000259" key="1">
    <source>
        <dbReference type="Pfam" id="PF20700"/>
    </source>
</evidence>
<proteinExistence type="predicted"/>
<protein>
    <recommendedName>
        <fullName evidence="1">Mutator-like transposase domain-containing protein</fullName>
    </recommendedName>
</protein>
<dbReference type="AlphaFoldDB" id="A0A9J6GCA2"/>
<dbReference type="EMBL" id="JABSTR010000005">
    <property type="protein sequence ID" value="KAH9371996.1"/>
    <property type="molecule type" value="Genomic_DNA"/>
</dbReference>
<evidence type="ECO:0000313" key="3">
    <source>
        <dbReference type="Proteomes" id="UP000821853"/>
    </source>
</evidence>
<dbReference type="Pfam" id="PF20700">
    <property type="entry name" value="Mutator"/>
    <property type="match status" value="1"/>
</dbReference>
<gene>
    <name evidence="2" type="ORF">HPB48_022807</name>
</gene>
<evidence type="ECO:0000313" key="2">
    <source>
        <dbReference type="EMBL" id="KAH9371996.1"/>
    </source>
</evidence>